<keyword evidence="2" id="KW-0695">RNA-directed DNA polymerase</keyword>
<dbReference type="GO" id="GO:0003964">
    <property type="term" value="F:RNA-directed DNA polymerase activity"/>
    <property type="evidence" value="ECO:0007669"/>
    <property type="project" value="UniProtKB-KW"/>
</dbReference>
<evidence type="ECO:0000313" key="2">
    <source>
        <dbReference type="EMBL" id="KAA3486788.1"/>
    </source>
</evidence>
<dbReference type="PANTHER" id="PTHR33116">
    <property type="entry name" value="REVERSE TRANSCRIPTASE ZINC-BINDING DOMAIN-CONTAINING PROTEIN-RELATED-RELATED"/>
    <property type="match status" value="1"/>
</dbReference>
<accession>A0A5B6WZ61</accession>
<protein>
    <submittedName>
        <fullName evidence="2">Reverse transcriptase</fullName>
    </submittedName>
</protein>
<proteinExistence type="predicted"/>
<keyword evidence="2" id="KW-0548">Nucleotidyltransferase</keyword>
<comment type="caution">
    <text evidence="2">The sequence shown here is derived from an EMBL/GenBank/DDBJ whole genome shotgun (WGS) entry which is preliminary data.</text>
</comment>
<organism evidence="2 3">
    <name type="scientific">Gossypium australe</name>
    <dbReference type="NCBI Taxonomy" id="47621"/>
    <lineage>
        <taxon>Eukaryota</taxon>
        <taxon>Viridiplantae</taxon>
        <taxon>Streptophyta</taxon>
        <taxon>Embryophyta</taxon>
        <taxon>Tracheophyta</taxon>
        <taxon>Spermatophyta</taxon>
        <taxon>Magnoliopsida</taxon>
        <taxon>eudicotyledons</taxon>
        <taxon>Gunneridae</taxon>
        <taxon>Pentapetalae</taxon>
        <taxon>rosids</taxon>
        <taxon>malvids</taxon>
        <taxon>Malvales</taxon>
        <taxon>Malvaceae</taxon>
        <taxon>Malvoideae</taxon>
        <taxon>Gossypium</taxon>
    </lineage>
</organism>
<keyword evidence="3" id="KW-1185">Reference proteome</keyword>
<dbReference type="Proteomes" id="UP000325315">
    <property type="component" value="Unassembled WGS sequence"/>
</dbReference>
<dbReference type="SUPFAM" id="SSF56672">
    <property type="entry name" value="DNA/RNA polymerases"/>
    <property type="match status" value="1"/>
</dbReference>
<dbReference type="EMBL" id="SMMG02000001">
    <property type="protein sequence ID" value="KAA3486788.1"/>
    <property type="molecule type" value="Genomic_DNA"/>
</dbReference>
<sequence length="368" mass="41276">MGGGGGIETAHMTDIVLIPKVQKPFTLVNFRPISLCTFLYKIVAKTIANRLQDVMGQCIDMAQSAFVPGRLISDNVLLAYELLHTFRLKRTGKKGFMAVKLDMSKAYDRVEWDFIKEVMIKMGFEINWVALIMKRISTVSYVVTFNGNRGRTFQPSRGLRQGDPLSSFIFLICSEGLSALMRTVTQNGLVKGAMASRRGPAISHLLFADDCMLFDEATEKGARILKGIIQEYEMCSGQCVNFGKSTIFYSSNTTEESKATVSTLLGVRCSSSPEKYLGLPNMIGRRKKEAFQNLVDRIASKIDGWSTRFLSQGGKEIFIKAVLQAIPTYAMSVFLFPKALCEMIESKLARFWWQKGAGKRGIHWCQWK</sequence>
<evidence type="ECO:0000259" key="1">
    <source>
        <dbReference type="PROSITE" id="PS50878"/>
    </source>
</evidence>
<gene>
    <name evidence="2" type="ORF">EPI10_030662</name>
</gene>
<dbReference type="CDD" id="cd01650">
    <property type="entry name" value="RT_nLTR_like"/>
    <property type="match status" value="1"/>
</dbReference>
<evidence type="ECO:0000313" key="3">
    <source>
        <dbReference type="Proteomes" id="UP000325315"/>
    </source>
</evidence>
<dbReference type="Pfam" id="PF00078">
    <property type="entry name" value="RVT_1"/>
    <property type="match status" value="1"/>
</dbReference>
<feature type="domain" description="Reverse transcriptase" evidence="1">
    <location>
        <begin position="1"/>
        <end position="281"/>
    </location>
</feature>
<dbReference type="PROSITE" id="PS50878">
    <property type="entry name" value="RT_POL"/>
    <property type="match status" value="1"/>
</dbReference>
<name>A0A5B6WZ61_9ROSI</name>
<dbReference type="AlphaFoldDB" id="A0A5B6WZ61"/>
<dbReference type="InterPro" id="IPR000477">
    <property type="entry name" value="RT_dom"/>
</dbReference>
<dbReference type="PANTHER" id="PTHR33116:SF86">
    <property type="entry name" value="REVERSE TRANSCRIPTASE DOMAIN-CONTAINING PROTEIN"/>
    <property type="match status" value="1"/>
</dbReference>
<keyword evidence="2" id="KW-0808">Transferase</keyword>
<dbReference type="InterPro" id="IPR043502">
    <property type="entry name" value="DNA/RNA_pol_sf"/>
</dbReference>
<dbReference type="OrthoDB" id="1297756at2759"/>
<reference evidence="2" key="1">
    <citation type="submission" date="2019-08" db="EMBL/GenBank/DDBJ databases">
        <authorList>
            <person name="Liu F."/>
        </authorList>
    </citation>
    <scope>NUCLEOTIDE SEQUENCE [LARGE SCALE GENOMIC DNA]</scope>
    <source>
        <strain evidence="2">PA1801</strain>
        <tissue evidence="2">Leaf</tissue>
    </source>
</reference>